<accession>A0A085LLR1</accession>
<keyword evidence="3" id="KW-1185">Reference proteome</keyword>
<protein>
    <submittedName>
        <fullName evidence="1">Uncharacterized protein</fullName>
    </submittedName>
</protein>
<dbReference type="AlphaFoldDB" id="A0A085LLR1"/>
<organism evidence="1 3">
    <name type="scientific">Trichuris suis</name>
    <name type="common">pig whipworm</name>
    <dbReference type="NCBI Taxonomy" id="68888"/>
    <lineage>
        <taxon>Eukaryota</taxon>
        <taxon>Metazoa</taxon>
        <taxon>Ecdysozoa</taxon>
        <taxon>Nematoda</taxon>
        <taxon>Enoplea</taxon>
        <taxon>Dorylaimia</taxon>
        <taxon>Trichinellida</taxon>
        <taxon>Trichuridae</taxon>
        <taxon>Trichuris</taxon>
    </lineage>
</organism>
<dbReference type="EMBL" id="KL367564">
    <property type="protein sequence ID" value="KFD63922.1"/>
    <property type="molecule type" value="Genomic_DNA"/>
</dbReference>
<dbReference type="Proteomes" id="UP000030758">
    <property type="component" value="Unassembled WGS sequence"/>
</dbReference>
<dbReference type="PANTHER" id="PTHR45913:SF22">
    <property type="entry name" value="SCAN BOX DOMAIN-CONTAINING PROTEIN"/>
    <property type="match status" value="1"/>
</dbReference>
<dbReference type="PANTHER" id="PTHR45913">
    <property type="entry name" value="EPM2A-INTERACTING PROTEIN 1"/>
    <property type="match status" value="1"/>
</dbReference>
<gene>
    <name evidence="1" type="ORF">M513_13219</name>
    <name evidence="2" type="ORF">M514_13219</name>
</gene>
<dbReference type="EMBL" id="KL363411">
    <property type="protein sequence ID" value="KFD45907.1"/>
    <property type="molecule type" value="Genomic_DNA"/>
</dbReference>
<reference evidence="1 3" key="1">
    <citation type="journal article" date="2014" name="Nat. Genet.">
        <title>Genome and transcriptome of the porcine whipworm Trichuris suis.</title>
        <authorList>
            <person name="Jex A.R."/>
            <person name="Nejsum P."/>
            <person name="Schwarz E.M."/>
            <person name="Hu L."/>
            <person name="Young N.D."/>
            <person name="Hall R.S."/>
            <person name="Korhonen P.K."/>
            <person name="Liao S."/>
            <person name="Thamsborg S."/>
            <person name="Xia J."/>
            <person name="Xu P."/>
            <person name="Wang S."/>
            <person name="Scheerlinck J.P."/>
            <person name="Hofmann A."/>
            <person name="Sternberg P.W."/>
            <person name="Wang J."/>
            <person name="Gasser R.B."/>
        </authorList>
    </citation>
    <scope>NUCLEOTIDE SEQUENCE [LARGE SCALE GENOMIC DNA]</scope>
    <source>
        <strain evidence="2">DCEP-RM93F</strain>
        <strain evidence="1">DCEP-RM93M</strain>
    </source>
</reference>
<sequence>MLCERVLISELMKPSRLKEHLTKSFTDGCKVWRAHTIGEQLLIPRVSEILRIEFHNSEPGTARKITLRKDNVESRIDQWPGRRRKGKLKAAARDESIFRIADHFFKEKAIPLKNITAAATAGAPSMAGSYGGFVSYLKEMMTQVMTVHWRHSPSTVSREAFESSFKRCFAIKMIWKLRQADTAHLTHLYENFVPVELRLEVGNLNLMKTKSVLPSFVSKLAFYKRNISRIPEGIRTEAVHDSCDYGIKRCTANTCKRSTRN</sequence>
<evidence type="ECO:0000313" key="2">
    <source>
        <dbReference type="EMBL" id="KFD63922.1"/>
    </source>
</evidence>
<proteinExistence type="predicted"/>
<name>A0A085LLR1_9BILA</name>
<evidence type="ECO:0000313" key="1">
    <source>
        <dbReference type="EMBL" id="KFD45907.1"/>
    </source>
</evidence>
<dbReference type="Proteomes" id="UP000030764">
    <property type="component" value="Unassembled WGS sequence"/>
</dbReference>
<evidence type="ECO:0000313" key="3">
    <source>
        <dbReference type="Proteomes" id="UP000030764"/>
    </source>
</evidence>